<dbReference type="PANTHER" id="PTHR32022:SF10">
    <property type="entry name" value="D-GLUTAMATE CYCLASE, MITOCHONDRIAL"/>
    <property type="match status" value="1"/>
</dbReference>
<evidence type="ECO:0000313" key="4">
    <source>
        <dbReference type="EMBL" id="QNQ89606.1"/>
    </source>
</evidence>
<organism evidence="4 5">
    <name type="scientific">Corynebacterium poyangense</name>
    <dbReference type="NCBI Taxonomy" id="2684405"/>
    <lineage>
        <taxon>Bacteria</taxon>
        <taxon>Bacillati</taxon>
        <taxon>Actinomycetota</taxon>
        <taxon>Actinomycetes</taxon>
        <taxon>Mycobacteriales</taxon>
        <taxon>Corynebacteriaceae</taxon>
        <taxon>Corynebacterium</taxon>
    </lineage>
</organism>
<dbReference type="InterPro" id="IPR016938">
    <property type="entry name" value="UPF0317"/>
</dbReference>
<dbReference type="SUPFAM" id="SSF160920">
    <property type="entry name" value="PSTPO5379-like"/>
    <property type="match status" value="1"/>
</dbReference>
<dbReference type="Gene3D" id="3.30.2040.10">
    <property type="entry name" value="PSTPO5379-like domain"/>
    <property type="match status" value="1"/>
</dbReference>
<dbReference type="InterPro" id="IPR009906">
    <property type="entry name" value="D-Glu_cyclase"/>
</dbReference>
<dbReference type="EC" id="4.2.1.-" evidence="3"/>
<dbReference type="Gene3D" id="3.40.1640.10">
    <property type="entry name" value="PSTPO5379-like"/>
    <property type="match status" value="1"/>
</dbReference>
<dbReference type="GO" id="GO:0016829">
    <property type="term" value="F:lyase activity"/>
    <property type="evidence" value="ECO:0007669"/>
    <property type="project" value="UniProtKB-KW"/>
</dbReference>
<dbReference type="HAMAP" id="MF_01830">
    <property type="entry name" value="Hydro_lyase"/>
    <property type="match status" value="1"/>
</dbReference>
<reference evidence="4 5" key="1">
    <citation type="submission" date="2019-12" db="EMBL/GenBank/DDBJ databases">
        <title>Corynebacterium sp. nov., isolated from feces of the Anser Albifrons in China.</title>
        <authorList>
            <person name="Liu Q."/>
        </authorList>
    </citation>
    <scope>NUCLEOTIDE SEQUENCE [LARGE SCALE GENOMIC DNA]</scope>
    <source>
        <strain evidence="4 5">4H37-19</strain>
    </source>
</reference>
<dbReference type="Proteomes" id="UP000516320">
    <property type="component" value="Chromosome"/>
</dbReference>
<dbReference type="KEGG" id="cpoy:GP475_02360"/>
<evidence type="ECO:0000313" key="5">
    <source>
        <dbReference type="Proteomes" id="UP000516320"/>
    </source>
</evidence>
<name>A0A7H0SM31_9CORY</name>
<dbReference type="PIRSF" id="PIRSF029755">
    <property type="entry name" value="UCP029755"/>
    <property type="match status" value="1"/>
</dbReference>
<evidence type="ECO:0000256" key="2">
    <source>
        <dbReference type="ARBA" id="ARBA00023239"/>
    </source>
</evidence>
<evidence type="ECO:0000256" key="3">
    <source>
        <dbReference type="HAMAP-Rule" id="MF_01830"/>
    </source>
</evidence>
<gene>
    <name evidence="4" type="ORF">GP475_02360</name>
</gene>
<comment type="similarity">
    <text evidence="1 3">Belongs to the D-glutamate cyclase family.</text>
</comment>
<dbReference type="RefSeq" id="WP_187975059.1">
    <property type="nucleotide sequence ID" value="NZ_CP046884.1"/>
</dbReference>
<dbReference type="FunFam" id="3.30.2040.10:FF:000001">
    <property type="entry name" value="D-glutamate cyclase, mitochondrial"/>
    <property type="match status" value="1"/>
</dbReference>
<dbReference type="NCBIfam" id="NF003969">
    <property type="entry name" value="PRK05463.1"/>
    <property type="match status" value="1"/>
</dbReference>
<keyword evidence="5" id="KW-1185">Reference proteome</keyword>
<dbReference type="EMBL" id="CP046884">
    <property type="protein sequence ID" value="QNQ89606.1"/>
    <property type="molecule type" value="Genomic_DNA"/>
</dbReference>
<sequence>MENSDMTPAQVRERARTENMVTTAGYARGYMQANLLAVPQRYAFDFLVFAQRNPKPCPVVGVLEAGQLNSELFPGGDIRTDIPAYRIYRDGVFTEEKTNVLEEWSDDMVAFLIGCSFSFETALYDNGIPLAHIEQGRNVPMFNSCLPCAPAGIFSGNMVVSMRPIPQDRIVDAVRITSRYPEVHGAPVHIGDPASIGIDDLAQPDYGDAVDIPDGTVPVFWACGVTPQAIVMNSRPDFAITHAPGKMLVTDIRDMNYQIP</sequence>
<proteinExistence type="inferred from homology"/>
<protein>
    <recommendedName>
        <fullName evidence="3">Putative hydro-lyase GP475_02360</fullName>
        <ecNumber evidence="3">4.2.1.-</ecNumber>
    </recommendedName>
</protein>
<evidence type="ECO:0000256" key="1">
    <source>
        <dbReference type="ARBA" id="ARBA00007896"/>
    </source>
</evidence>
<keyword evidence="2 3" id="KW-0456">Lyase</keyword>
<dbReference type="AlphaFoldDB" id="A0A7H0SM31"/>
<accession>A0A7H0SM31</accession>
<dbReference type="InterPro" id="IPR038021">
    <property type="entry name" value="Putative_hydro-lyase"/>
</dbReference>
<dbReference type="PANTHER" id="PTHR32022">
    <property type="entry name" value="D-GLUTAMATE CYCLASE, MITOCHONDRIAL"/>
    <property type="match status" value="1"/>
</dbReference>
<dbReference type="Pfam" id="PF07286">
    <property type="entry name" value="D-Glu_cyclase"/>
    <property type="match status" value="1"/>
</dbReference>